<reference evidence="6 7" key="1">
    <citation type="submission" date="2020-08" db="EMBL/GenBank/DDBJ databases">
        <title>The Agave Microbiome: Exploring the role of microbial communities in plant adaptations to desert environments.</title>
        <authorList>
            <person name="Partida-Martinez L.P."/>
        </authorList>
    </citation>
    <scope>NUCLEOTIDE SEQUENCE [LARGE SCALE GENOMIC DNA]</scope>
    <source>
        <strain evidence="6 7">AT2.18</strain>
    </source>
</reference>
<feature type="transmembrane region" description="Helical" evidence="5">
    <location>
        <begin position="32"/>
        <end position="54"/>
    </location>
</feature>
<sequence>MTPVVRTLVSSSAGVVFFAAVLFVPAGTLNYWQAWLFLAVFMVTTAAPSVSLAVRHPDALARRMKAGPAAETRPAQRVIITLTVGLVLGTIVLSALDHRFGWSAVPVWLVLVGATLVAVGLGIAQLVIVQNHYAAATVTVEAGQTVVSTGLYALVRHPMYTGTVLMMIGTPPALDSLWGLLGVAASVPVIVARILDEEKMLTAELPGYREYARQVRYRLVPHLW</sequence>
<organism evidence="6 7">
    <name type="scientific">Mycolicibacterium iranicum</name>
    <name type="common">Mycobacterium iranicum</name>
    <dbReference type="NCBI Taxonomy" id="912594"/>
    <lineage>
        <taxon>Bacteria</taxon>
        <taxon>Bacillati</taxon>
        <taxon>Actinomycetota</taxon>
        <taxon>Actinomycetes</taxon>
        <taxon>Mycobacteriales</taxon>
        <taxon>Mycobacteriaceae</taxon>
        <taxon>Mycolicibacterium</taxon>
    </lineage>
</organism>
<dbReference type="EMBL" id="JACHVU010000018">
    <property type="protein sequence ID" value="MBB2993486.1"/>
    <property type="molecule type" value="Genomic_DNA"/>
</dbReference>
<keyword evidence="7" id="KW-1185">Reference proteome</keyword>
<dbReference type="Pfam" id="PF04191">
    <property type="entry name" value="PEMT"/>
    <property type="match status" value="1"/>
</dbReference>
<dbReference type="RefSeq" id="WP_183473653.1">
    <property type="nucleotide sequence ID" value="NZ_JACHVU010000018.1"/>
</dbReference>
<dbReference type="PANTHER" id="PTHR43847:SF1">
    <property type="entry name" value="BLL3993 PROTEIN"/>
    <property type="match status" value="1"/>
</dbReference>
<comment type="subcellular location">
    <subcellularLocation>
        <location evidence="1">Endomembrane system</location>
        <topology evidence="1">Multi-pass membrane protein</topology>
    </subcellularLocation>
</comment>
<keyword evidence="4 5" id="KW-0472">Membrane</keyword>
<keyword evidence="6" id="KW-0489">Methyltransferase</keyword>
<feature type="transmembrane region" description="Helical" evidence="5">
    <location>
        <begin position="108"/>
        <end position="128"/>
    </location>
</feature>
<keyword evidence="6" id="KW-0808">Transferase</keyword>
<protein>
    <submittedName>
        <fullName evidence="6">Protein-S-isoprenylcysteine O-methyltransferase Ste14</fullName>
    </submittedName>
</protein>
<feature type="transmembrane region" description="Helical" evidence="5">
    <location>
        <begin position="7"/>
        <end position="26"/>
    </location>
</feature>
<dbReference type="AlphaFoldDB" id="A0A839QHB8"/>
<dbReference type="PANTHER" id="PTHR43847">
    <property type="entry name" value="BLL3993 PROTEIN"/>
    <property type="match status" value="1"/>
</dbReference>
<dbReference type="GO" id="GO:0032259">
    <property type="term" value="P:methylation"/>
    <property type="evidence" value="ECO:0007669"/>
    <property type="project" value="UniProtKB-KW"/>
</dbReference>
<dbReference type="Gene3D" id="1.20.120.1630">
    <property type="match status" value="1"/>
</dbReference>
<feature type="transmembrane region" description="Helical" evidence="5">
    <location>
        <begin position="75"/>
        <end position="96"/>
    </location>
</feature>
<evidence type="ECO:0000313" key="6">
    <source>
        <dbReference type="EMBL" id="MBB2993486.1"/>
    </source>
</evidence>
<dbReference type="InterPro" id="IPR007318">
    <property type="entry name" value="Phopholipid_MeTrfase"/>
</dbReference>
<name>A0A839QHB8_MYCIR</name>
<comment type="caution">
    <text evidence="6">The sequence shown here is derived from an EMBL/GenBank/DDBJ whole genome shotgun (WGS) entry which is preliminary data.</text>
</comment>
<dbReference type="GO" id="GO:0012505">
    <property type="term" value="C:endomembrane system"/>
    <property type="evidence" value="ECO:0007669"/>
    <property type="project" value="UniProtKB-SubCell"/>
</dbReference>
<dbReference type="InterPro" id="IPR052527">
    <property type="entry name" value="Metal_cation-efflux_comp"/>
</dbReference>
<evidence type="ECO:0000256" key="5">
    <source>
        <dbReference type="SAM" id="Phobius"/>
    </source>
</evidence>
<proteinExistence type="predicted"/>
<keyword evidence="3 5" id="KW-1133">Transmembrane helix</keyword>
<evidence type="ECO:0000256" key="3">
    <source>
        <dbReference type="ARBA" id="ARBA00022989"/>
    </source>
</evidence>
<gene>
    <name evidence="6" type="ORF">FHR72_004996</name>
</gene>
<keyword evidence="2 5" id="KW-0812">Transmembrane</keyword>
<evidence type="ECO:0000256" key="1">
    <source>
        <dbReference type="ARBA" id="ARBA00004127"/>
    </source>
</evidence>
<dbReference type="Proteomes" id="UP000550501">
    <property type="component" value="Unassembled WGS sequence"/>
</dbReference>
<evidence type="ECO:0000256" key="2">
    <source>
        <dbReference type="ARBA" id="ARBA00022692"/>
    </source>
</evidence>
<evidence type="ECO:0000313" key="7">
    <source>
        <dbReference type="Proteomes" id="UP000550501"/>
    </source>
</evidence>
<evidence type="ECO:0000256" key="4">
    <source>
        <dbReference type="ARBA" id="ARBA00023136"/>
    </source>
</evidence>
<accession>A0A839QHB8</accession>
<dbReference type="GO" id="GO:0008168">
    <property type="term" value="F:methyltransferase activity"/>
    <property type="evidence" value="ECO:0007669"/>
    <property type="project" value="UniProtKB-KW"/>
</dbReference>